<evidence type="ECO:0000256" key="1">
    <source>
        <dbReference type="SAM" id="MobiDB-lite"/>
    </source>
</evidence>
<comment type="caution">
    <text evidence="2">The sequence shown here is derived from an EMBL/GenBank/DDBJ whole genome shotgun (WGS) entry which is preliminary data.</text>
</comment>
<sequence length="185" mass="20632">MKVAKGNEENKYNWEGELLKPITENGKSKNLKENKGHKSIKVEQGATPFKEDNEHKAEIGSEGQRLNIGDEGNRLKKASDGHIPVINGNHGNEELEGTERKGQINEKATIDATKSHTMMSPKSHGRPNLQLEDEFLHHGNDLKQNLPRRNRRFLRTTWLTATRLAVTASNTAPKPETSPTWAGGV</sequence>
<dbReference type="Proteomes" id="UP000483672">
    <property type="component" value="Unassembled WGS sequence"/>
</dbReference>
<proteinExistence type="predicted"/>
<accession>A0A7C8QIM6</accession>
<feature type="region of interest" description="Disordered" evidence="1">
    <location>
        <begin position="76"/>
        <end position="103"/>
    </location>
</feature>
<feature type="compositionally biased region" description="Basic and acidic residues" evidence="1">
    <location>
        <begin position="91"/>
        <end position="103"/>
    </location>
</feature>
<dbReference type="AlphaFoldDB" id="A0A7C8QIM6"/>
<reference evidence="2 3" key="1">
    <citation type="submission" date="2019-06" db="EMBL/GenBank/DDBJ databases">
        <authorList>
            <person name="Palmer J.M."/>
        </authorList>
    </citation>
    <scope>NUCLEOTIDE SEQUENCE [LARGE SCALE GENOMIC DNA]</scope>
    <source>
        <strain evidence="2 3">TWF191</strain>
    </source>
</reference>
<evidence type="ECO:0000313" key="3">
    <source>
        <dbReference type="Proteomes" id="UP000483672"/>
    </source>
</evidence>
<protein>
    <submittedName>
        <fullName evidence="2">Uncharacterized protein</fullName>
    </submittedName>
</protein>
<gene>
    <name evidence="2" type="ORF">TWF191_010156</name>
</gene>
<organism evidence="2 3">
    <name type="scientific">Orbilia oligospora</name>
    <name type="common">Nematode-trapping fungus</name>
    <name type="synonym">Arthrobotrys oligospora</name>
    <dbReference type="NCBI Taxonomy" id="2813651"/>
    <lineage>
        <taxon>Eukaryota</taxon>
        <taxon>Fungi</taxon>
        <taxon>Dikarya</taxon>
        <taxon>Ascomycota</taxon>
        <taxon>Pezizomycotina</taxon>
        <taxon>Orbiliomycetes</taxon>
        <taxon>Orbiliales</taxon>
        <taxon>Orbiliaceae</taxon>
        <taxon>Orbilia</taxon>
    </lineage>
</organism>
<feature type="compositionally biased region" description="Basic and acidic residues" evidence="1">
    <location>
        <begin position="49"/>
        <end position="59"/>
    </location>
</feature>
<evidence type="ECO:0000313" key="2">
    <source>
        <dbReference type="EMBL" id="KAF3213114.1"/>
    </source>
</evidence>
<name>A0A7C8QIM6_ORBOL</name>
<feature type="region of interest" description="Disordered" evidence="1">
    <location>
        <begin position="24"/>
        <end position="61"/>
    </location>
</feature>
<dbReference type="EMBL" id="WIPF01000079">
    <property type="protein sequence ID" value="KAF3213114.1"/>
    <property type="molecule type" value="Genomic_DNA"/>
</dbReference>
<feature type="compositionally biased region" description="Basic and acidic residues" evidence="1">
    <location>
        <begin position="26"/>
        <end position="36"/>
    </location>
</feature>